<proteinExistence type="predicted"/>
<dbReference type="EMBL" id="AM167904">
    <property type="protein sequence ID" value="CAJ48411.1"/>
    <property type="molecule type" value="Genomic_DNA"/>
</dbReference>
<dbReference type="KEGG" id="bav:BAV0799"/>
<evidence type="ECO:0000313" key="4">
    <source>
        <dbReference type="Proteomes" id="UP000001977"/>
    </source>
</evidence>
<dbReference type="AlphaFoldDB" id="Q2KWL5"/>
<accession>Q2KWL5</accession>
<keyword evidence="2" id="KW-0812">Transmembrane</keyword>
<keyword evidence="2" id="KW-0472">Membrane</keyword>
<keyword evidence="2" id="KW-1133">Transmembrane helix</keyword>
<reference evidence="3 4" key="1">
    <citation type="journal article" date="2006" name="J. Bacteriol.">
        <title>Comparison of the genome sequence of the poultry pathogen Bordetella avium with those of B. bronchiseptica, B. pertussis, and B. parapertussis reveals extensive diversity in surface structures associated with host interaction.</title>
        <authorList>
            <person name="Sebaihia M."/>
            <person name="Preston A."/>
            <person name="Maskell D.J."/>
            <person name="Kuzmiak H."/>
            <person name="Connell T.D."/>
            <person name="King N.D."/>
            <person name="Orndorff P.E."/>
            <person name="Miyamoto D.M."/>
            <person name="Thomson N.R."/>
            <person name="Harris D."/>
            <person name="Goble A."/>
            <person name="Lord A."/>
            <person name="Murphy L."/>
            <person name="Quail M.A."/>
            <person name="Rutter S."/>
            <person name="Squares R."/>
            <person name="Squares S."/>
            <person name="Woodward J."/>
            <person name="Parkhill J."/>
            <person name="Temple L.M."/>
        </authorList>
    </citation>
    <scope>NUCLEOTIDE SEQUENCE [LARGE SCALE GENOMIC DNA]</scope>
    <source>
        <strain evidence="3 4">197N</strain>
    </source>
</reference>
<evidence type="ECO:0000256" key="1">
    <source>
        <dbReference type="SAM" id="MobiDB-lite"/>
    </source>
</evidence>
<sequence>MANILLKAVAPGRAELRISPWETDASQIELSVRRNADTPYLDIASRGWVSDEQWISLQGASVQGQTLIMPVGPDFVDTLLAGTQGQSCRGYTRVAGGEATRHSFRCDADVLPSSAAGAAPKIGGSSAISAAAAPKPADPPVMQNDPPIAASGLPDDYLKPKRQRLVPILLTMLLVALLGALAYYFLNQARKPAETVVTPPQATQACSVAALPGADTMSFVQSCIRDVKEADALLAVIHAARDAGQCDIAQRLYANRANAGDITVALAYAQEYDPASAKSACFKPEAATARYWYESVLEKQADQPDALAKLQALPK</sequence>
<dbReference type="RefSeq" id="WP_012416493.1">
    <property type="nucleotide sequence ID" value="NC_010645.1"/>
</dbReference>
<dbReference type="eggNOG" id="ENOG5032JMB">
    <property type="taxonomic scope" value="Bacteria"/>
</dbReference>
<organism evidence="3 4">
    <name type="scientific">Bordetella avium (strain 197N)</name>
    <dbReference type="NCBI Taxonomy" id="360910"/>
    <lineage>
        <taxon>Bacteria</taxon>
        <taxon>Pseudomonadati</taxon>
        <taxon>Pseudomonadota</taxon>
        <taxon>Betaproteobacteria</taxon>
        <taxon>Burkholderiales</taxon>
        <taxon>Alcaligenaceae</taxon>
        <taxon>Bordetella</taxon>
    </lineage>
</organism>
<gene>
    <name evidence="3" type="ordered locus">BAV0799</name>
</gene>
<dbReference type="OrthoDB" id="6158985at2"/>
<keyword evidence="4" id="KW-1185">Reference proteome</keyword>
<feature type="region of interest" description="Disordered" evidence="1">
    <location>
        <begin position="130"/>
        <end position="155"/>
    </location>
</feature>
<dbReference type="GeneID" id="92936018"/>
<dbReference type="HOGENOM" id="CLU_070571_0_0_4"/>
<name>Q2KWL5_BORA1</name>
<evidence type="ECO:0000256" key="2">
    <source>
        <dbReference type="SAM" id="Phobius"/>
    </source>
</evidence>
<protein>
    <submittedName>
        <fullName evidence="3">Membrane protein</fullName>
    </submittedName>
</protein>
<dbReference type="Proteomes" id="UP000001977">
    <property type="component" value="Chromosome"/>
</dbReference>
<feature type="transmembrane region" description="Helical" evidence="2">
    <location>
        <begin position="165"/>
        <end position="186"/>
    </location>
</feature>
<evidence type="ECO:0000313" key="3">
    <source>
        <dbReference type="EMBL" id="CAJ48411.1"/>
    </source>
</evidence>
<dbReference type="STRING" id="360910.BAV0799"/>